<evidence type="ECO:0000313" key="1">
    <source>
        <dbReference type="EMBL" id="CAB4175636.1"/>
    </source>
</evidence>
<accession>A0A6J5PZQ0</accession>
<dbReference type="EMBL" id="LR796916">
    <property type="protein sequence ID" value="CAB4175636.1"/>
    <property type="molecule type" value="Genomic_DNA"/>
</dbReference>
<protein>
    <submittedName>
        <fullName evidence="1">Uncharacterized protein</fullName>
    </submittedName>
</protein>
<dbReference type="EMBL" id="LR797195">
    <property type="protein sequence ID" value="CAB4193884.1"/>
    <property type="molecule type" value="Genomic_DNA"/>
</dbReference>
<organism evidence="1">
    <name type="scientific">uncultured Caudovirales phage</name>
    <dbReference type="NCBI Taxonomy" id="2100421"/>
    <lineage>
        <taxon>Viruses</taxon>
        <taxon>Duplodnaviria</taxon>
        <taxon>Heunggongvirae</taxon>
        <taxon>Uroviricota</taxon>
        <taxon>Caudoviricetes</taxon>
        <taxon>Peduoviridae</taxon>
        <taxon>Maltschvirus</taxon>
        <taxon>Maltschvirus maltsch</taxon>
    </lineage>
</organism>
<proteinExistence type="predicted"/>
<evidence type="ECO:0000313" key="2">
    <source>
        <dbReference type="EMBL" id="CAB4193884.1"/>
    </source>
</evidence>
<reference evidence="1" key="1">
    <citation type="submission" date="2020-05" db="EMBL/GenBank/DDBJ databases">
        <authorList>
            <person name="Chiriac C."/>
            <person name="Salcher M."/>
            <person name="Ghai R."/>
            <person name="Kavagutti S V."/>
        </authorList>
    </citation>
    <scope>NUCLEOTIDE SEQUENCE</scope>
</reference>
<sequence length="203" mass="23242">MNYTKEQIEAAVKAKGYVWFFDAANKGYDVNIVGVRNNSANVGDKVTNVFDDLMTVSFKVNGAWEYYSYACTTDPGKKAVMEYHNPNGVARVVPGQYRGVWMIGLHQGKYEALRQKGMIKVYRDKNKDMTFNETIIQESNAFGINCHRSNPKTESEYVENWSEGCQVFKRVKDFNAFMVIMNKAMKIHSNSFTYTLLESTDIK</sequence>
<name>A0A6J5PZQ0_9CAUD</name>
<gene>
    <name evidence="2" type="ORF">UFOVP1247_255</name>
    <name evidence="1" type="ORF">UFOVP970_295</name>
</gene>